<feature type="compositionally biased region" description="Basic and acidic residues" evidence="1">
    <location>
        <begin position="106"/>
        <end position="122"/>
    </location>
</feature>
<name>A0A2R6WQU2_MARPO</name>
<dbReference type="EMBL" id="KZ772737">
    <property type="protein sequence ID" value="PTQ36239.1"/>
    <property type="molecule type" value="Genomic_DNA"/>
</dbReference>
<feature type="region of interest" description="Disordered" evidence="1">
    <location>
        <begin position="23"/>
        <end position="47"/>
    </location>
</feature>
<reference evidence="3" key="1">
    <citation type="journal article" date="2017" name="Cell">
        <title>Insights into land plant evolution garnered from the Marchantia polymorpha genome.</title>
        <authorList>
            <person name="Bowman J.L."/>
            <person name="Kohchi T."/>
            <person name="Yamato K.T."/>
            <person name="Jenkins J."/>
            <person name="Shu S."/>
            <person name="Ishizaki K."/>
            <person name="Yamaoka S."/>
            <person name="Nishihama R."/>
            <person name="Nakamura Y."/>
            <person name="Berger F."/>
            <person name="Adam C."/>
            <person name="Aki S.S."/>
            <person name="Althoff F."/>
            <person name="Araki T."/>
            <person name="Arteaga-Vazquez M.A."/>
            <person name="Balasubrmanian S."/>
            <person name="Barry K."/>
            <person name="Bauer D."/>
            <person name="Boehm C.R."/>
            <person name="Briginshaw L."/>
            <person name="Caballero-Perez J."/>
            <person name="Catarino B."/>
            <person name="Chen F."/>
            <person name="Chiyoda S."/>
            <person name="Chovatia M."/>
            <person name="Davies K.M."/>
            <person name="Delmans M."/>
            <person name="Demura T."/>
            <person name="Dierschke T."/>
            <person name="Dolan L."/>
            <person name="Dorantes-Acosta A.E."/>
            <person name="Eklund D.M."/>
            <person name="Florent S.N."/>
            <person name="Flores-Sandoval E."/>
            <person name="Fujiyama A."/>
            <person name="Fukuzawa H."/>
            <person name="Galik B."/>
            <person name="Grimanelli D."/>
            <person name="Grimwood J."/>
            <person name="Grossniklaus U."/>
            <person name="Hamada T."/>
            <person name="Haseloff J."/>
            <person name="Hetherington A.J."/>
            <person name="Higo A."/>
            <person name="Hirakawa Y."/>
            <person name="Hundley H.N."/>
            <person name="Ikeda Y."/>
            <person name="Inoue K."/>
            <person name="Inoue S.I."/>
            <person name="Ishida S."/>
            <person name="Jia Q."/>
            <person name="Kakita M."/>
            <person name="Kanazawa T."/>
            <person name="Kawai Y."/>
            <person name="Kawashima T."/>
            <person name="Kennedy M."/>
            <person name="Kinose K."/>
            <person name="Kinoshita T."/>
            <person name="Kohara Y."/>
            <person name="Koide E."/>
            <person name="Komatsu K."/>
            <person name="Kopischke S."/>
            <person name="Kubo M."/>
            <person name="Kyozuka J."/>
            <person name="Lagercrantz U."/>
            <person name="Lin S.S."/>
            <person name="Lindquist E."/>
            <person name="Lipzen A.M."/>
            <person name="Lu C.W."/>
            <person name="De Luna E."/>
            <person name="Martienssen R.A."/>
            <person name="Minamino N."/>
            <person name="Mizutani M."/>
            <person name="Mizutani M."/>
            <person name="Mochizuki N."/>
            <person name="Monte I."/>
            <person name="Mosher R."/>
            <person name="Nagasaki H."/>
            <person name="Nakagami H."/>
            <person name="Naramoto S."/>
            <person name="Nishitani K."/>
            <person name="Ohtani M."/>
            <person name="Okamoto T."/>
            <person name="Okumura M."/>
            <person name="Phillips J."/>
            <person name="Pollak B."/>
            <person name="Reinders A."/>
            <person name="Rovekamp M."/>
            <person name="Sano R."/>
            <person name="Sawa S."/>
            <person name="Schmid M.W."/>
            <person name="Shirakawa M."/>
            <person name="Solano R."/>
            <person name="Spunde A."/>
            <person name="Suetsugu N."/>
            <person name="Sugano S."/>
            <person name="Sugiyama A."/>
            <person name="Sun R."/>
            <person name="Suzuki Y."/>
            <person name="Takenaka M."/>
            <person name="Takezawa D."/>
            <person name="Tomogane H."/>
            <person name="Tsuzuki M."/>
            <person name="Ueda T."/>
            <person name="Umeda M."/>
            <person name="Ward J.M."/>
            <person name="Watanabe Y."/>
            <person name="Yazaki K."/>
            <person name="Yokoyama R."/>
            <person name="Yoshitake Y."/>
            <person name="Yotsui I."/>
            <person name="Zachgo S."/>
            <person name="Schmutz J."/>
        </authorList>
    </citation>
    <scope>NUCLEOTIDE SEQUENCE [LARGE SCALE GENOMIC DNA]</scope>
    <source>
        <strain evidence="3">Tak-1</strain>
    </source>
</reference>
<gene>
    <name evidence="2" type="ORF">MARPO_0065s0049</name>
</gene>
<dbReference type="AlphaFoldDB" id="A0A2R6WQU2"/>
<feature type="compositionally biased region" description="Polar residues" evidence="1">
    <location>
        <begin position="23"/>
        <end position="38"/>
    </location>
</feature>
<evidence type="ECO:0000313" key="2">
    <source>
        <dbReference type="EMBL" id="PTQ36239.1"/>
    </source>
</evidence>
<keyword evidence="3" id="KW-1185">Reference proteome</keyword>
<evidence type="ECO:0000313" key="3">
    <source>
        <dbReference type="Proteomes" id="UP000244005"/>
    </source>
</evidence>
<dbReference type="Proteomes" id="UP000244005">
    <property type="component" value="Unassembled WGS sequence"/>
</dbReference>
<sequence>MESNSNRLHSNLRYFLCLGLTTEQSSRSCSPTESQPSDLGSDGVRRAEESTMVLAGADRVDAGAVNGKDSAQGKGLGREVSRWSVWHATFRPEHPVSYKARKGRLQAREGKGTGGEGRGEVV</sequence>
<evidence type="ECO:0000256" key="1">
    <source>
        <dbReference type="SAM" id="MobiDB-lite"/>
    </source>
</evidence>
<protein>
    <submittedName>
        <fullName evidence="2">Uncharacterized protein</fullName>
    </submittedName>
</protein>
<accession>A0A2R6WQU2</accession>
<feature type="region of interest" description="Disordered" evidence="1">
    <location>
        <begin position="97"/>
        <end position="122"/>
    </location>
</feature>
<organism evidence="2 3">
    <name type="scientific">Marchantia polymorpha</name>
    <name type="common">Common liverwort</name>
    <name type="synonym">Marchantia aquatica</name>
    <dbReference type="NCBI Taxonomy" id="3197"/>
    <lineage>
        <taxon>Eukaryota</taxon>
        <taxon>Viridiplantae</taxon>
        <taxon>Streptophyta</taxon>
        <taxon>Embryophyta</taxon>
        <taxon>Marchantiophyta</taxon>
        <taxon>Marchantiopsida</taxon>
        <taxon>Marchantiidae</taxon>
        <taxon>Marchantiales</taxon>
        <taxon>Marchantiaceae</taxon>
        <taxon>Marchantia</taxon>
    </lineage>
</organism>
<proteinExistence type="predicted"/>